<sequence>MTSRSVVVLLLLIVATALCRPHRETVERHATLRTLNGEIDTEYYNRHPNTVFRACGKPLLQIALGVLESCSRSSDKRASDRGDIIICCRRGCSINDIVELGC</sequence>
<reference evidence="2" key="1">
    <citation type="submission" date="2023-10" db="EMBL/GenBank/DDBJ databases">
        <title>Genome assembly of Pristionchus species.</title>
        <authorList>
            <person name="Yoshida K."/>
            <person name="Sommer R.J."/>
        </authorList>
    </citation>
    <scope>NUCLEOTIDE SEQUENCE</scope>
    <source>
        <strain evidence="2">RS0144</strain>
    </source>
</reference>
<feature type="signal peptide" evidence="1">
    <location>
        <begin position="1"/>
        <end position="19"/>
    </location>
</feature>
<evidence type="ECO:0000313" key="2">
    <source>
        <dbReference type="EMBL" id="GMS81077.1"/>
    </source>
</evidence>
<evidence type="ECO:0000313" key="3">
    <source>
        <dbReference type="Proteomes" id="UP001432027"/>
    </source>
</evidence>
<dbReference type="EMBL" id="BTSX01000001">
    <property type="protein sequence ID" value="GMS81077.1"/>
    <property type="molecule type" value="Genomic_DNA"/>
</dbReference>
<protein>
    <recommendedName>
        <fullName evidence="4">Insulin-like domain-containing protein</fullName>
    </recommendedName>
</protein>
<evidence type="ECO:0008006" key="4">
    <source>
        <dbReference type="Google" id="ProtNLM"/>
    </source>
</evidence>
<accession>A0AAV5SER0</accession>
<keyword evidence="1" id="KW-0732">Signal</keyword>
<evidence type="ECO:0000256" key="1">
    <source>
        <dbReference type="SAM" id="SignalP"/>
    </source>
</evidence>
<name>A0AAV5SER0_9BILA</name>
<organism evidence="2 3">
    <name type="scientific">Pristionchus entomophagus</name>
    <dbReference type="NCBI Taxonomy" id="358040"/>
    <lineage>
        <taxon>Eukaryota</taxon>
        <taxon>Metazoa</taxon>
        <taxon>Ecdysozoa</taxon>
        <taxon>Nematoda</taxon>
        <taxon>Chromadorea</taxon>
        <taxon>Rhabditida</taxon>
        <taxon>Rhabditina</taxon>
        <taxon>Diplogasteromorpha</taxon>
        <taxon>Diplogasteroidea</taxon>
        <taxon>Neodiplogasteridae</taxon>
        <taxon>Pristionchus</taxon>
    </lineage>
</organism>
<dbReference type="Proteomes" id="UP001432027">
    <property type="component" value="Unassembled WGS sequence"/>
</dbReference>
<comment type="caution">
    <text evidence="2">The sequence shown here is derived from an EMBL/GenBank/DDBJ whole genome shotgun (WGS) entry which is preliminary data.</text>
</comment>
<keyword evidence="3" id="KW-1185">Reference proteome</keyword>
<gene>
    <name evidence="2" type="ORF">PENTCL1PPCAC_3252</name>
</gene>
<feature type="chain" id="PRO_5043652464" description="Insulin-like domain-containing protein" evidence="1">
    <location>
        <begin position="20"/>
        <end position="102"/>
    </location>
</feature>
<dbReference type="AlphaFoldDB" id="A0AAV5SER0"/>
<proteinExistence type="predicted"/>